<dbReference type="SMART" id="SM00052">
    <property type="entry name" value="EAL"/>
    <property type="match status" value="1"/>
</dbReference>
<evidence type="ECO:0000313" key="5">
    <source>
        <dbReference type="EMBL" id="KPQ09402.1"/>
    </source>
</evidence>
<evidence type="ECO:0000313" key="8">
    <source>
        <dbReference type="Proteomes" id="UP000182800"/>
    </source>
</evidence>
<dbReference type="CDD" id="cd01948">
    <property type="entry name" value="EAL"/>
    <property type="match status" value="1"/>
</dbReference>
<evidence type="ECO:0000256" key="2">
    <source>
        <dbReference type="SAM" id="Phobius"/>
    </source>
</evidence>
<evidence type="ECO:0000313" key="6">
    <source>
        <dbReference type="EMBL" id="SCC80909.1"/>
    </source>
</evidence>
<dbReference type="PANTHER" id="PTHR44757:SF2">
    <property type="entry name" value="BIOFILM ARCHITECTURE MAINTENANCE PROTEIN MBAA"/>
    <property type="match status" value="1"/>
</dbReference>
<accession>A0A0N8KDT1</accession>
<evidence type="ECO:0000259" key="4">
    <source>
        <dbReference type="PROSITE" id="PS50887"/>
    </source>
</evidence>
<dbReference type="SMART" id="SM00267">
    <property type="entry name" value="GGDEF"/>
    <property type="match status" value="1"/>
</dbReference>
<dbReference type="InterPro" id="IPR029787">
    <property type="entry name" value="Nucleotide_cyclase"/>
</dbReference>
<evidence type="ECO:0000259" key="3">
    <source>
        <dbReference type="PROSITE" id="PS50883"/>
    </source>
</evidence>
<feature type="transmembrane region" description="Helical" evidence="2">
    <location>
        <begin position="6"/>
        <end position="30"/>
    </location>
</feature>
<sequence length="705" mass="77136">MARMFWWAAILILGTVAFGAGVVLTISRAANEDARLQEMRQIHEELAARADQHARQVSAIMRMQVDQAGGPDEREELFMQLAPHVSVGGIVTTEGGGISWVDRRIFAGAGRNAGVDAALAVSSMFDAEVAMADEGSNLRMVDGRLVYLGFARLTDDRYLIGLDMRSIEGELTAPGMPPLSGMRVGHGSPESLPEHMAAISMEDIATGESLQIVWEPARPGDMLAKRIGYAAIPPLAVTALLFVLVVANTRRVARNLAESHARAESLAGQDPLSGLPNRLLFGQTLDLSLKGLDNQIRAGAQGEGFALMFLDLDRFKEVNDAYGHQAGDALILQVAQRLQRLLERGDTLARFGGDEFAVLQMGVGCDEDARALAARILHALSEAFTIAGNRVNIGISIGIALAPRDSCDRETLMRMADTALYEAKSEGRNRSAFFHREMDDALQMRKLVAEDLRRAIAENELTIHYQPIFSADGRNVVSLEALVRWPHPTKGMISPAKFVPLAEQSGLVIPLGEWVVRRVCEDGKRWPGVRIAVNVSPIQFRQRNFVEGVISVVEEAGFDPGRLELELTEGVVVEDADAAEIVMARLRDYGFPLALDDFGTGYSSLIYLRRFAFDKIKIDQSFLESLDEMGESAILVHSIVHLGRALGLKVTAEGVETPEQHRFLMALGCHEMQGFLFSRPICADEVDRLLGTTPRRLPGRRITAA</sequence>
<dbReference type="PANTHER" id="PTHR44757">
    <property type="entry name" value="DIGUANYLATE CYCLASE DGCP"/>
    <property type="match status" value="1"/>
</dbReference>
<dbReference type="InterPro" id="IPR052155">
    <property type="entry name" value="Biofilm_reg_signaling"/>
</dbReference>
<dbReference type="EMBL" id="FMBM01000002">
    <property type="protein sequence ID" value="SCC80909.1"/>
    <property type="molecule type" value="Genomic_DNA"/>
</dbReference>
<dbReference type="Gene3D" id="3.30.70.270">
    <property type="match status" value="1"/>
</dbReference>
<evidence type="ECO:0000256" key="1">
    <source>
        <dbReference type="SAM" id="Coils"/>
    </source>
</evidence>
<dbReference type="Gene3D" id="3.20.20.450">
    <property type="entry name" value="EAL domain"/>
    <property type="match status" value="1"/>
</dbReference>
<dbReference type="InterPro" id="IPR001633">
    <property type="entry name" value="EAL_dom"/>
</dbReference>
<dbReference type="InterPro" id="IPR043128">
    <property type="entry name" value="Rev_trsase/Diguanyl_cyclase"/>
</dbReference>
<organism evidence="5 7">
    <name type="scientific">Saliniramus fredricksonii</name>
    <dbReference type="NCBI Taxonomy" id="1653334"/>
    <lineage>
        <taxon>Bacteria</taxon>
        <taxon>Pseudomonadati</taxon>
        <taxon>Pseudomonadota</taxon>
        <taxon>Alphaproteobacteria</taxon>
        <taxon>Hyphomicrobiales</taxon>
        <taxon>Salinarimonadaceae</taxon>
        <taxon>Saliniramus</taxon>
    </lineage>
</organism>
<keyword evidence="2" id="KW-0812">Transmembrane</keyword>
<feature type="domain" description="EAL" evidence="3">
    <location>
        <begin position="445"/>
        <end position="694"/>
    </location>
</feature>
<keyword evidence="1" id="KW-0175">Coiled coil</keyword>
<dbReference type="EMBL" id="LJSX01000028">
    <property type="protein sequence ID" value="KPQ09402.1"/>
    <property type="molecule type" value="Genomic_DNA"/>
</dbReference>
<gene>
    <name evidence="6" type="ORF">GA0071312_1838</name>
    <name evidence="5" type="ORF">HLUCCO17_14970</name>
</gene>
<reference evidence="5 7" key="1">
    <citation type="submission" date="2015-09" db="EMBL/GenBank/DDBJ databases">
        <title>Identification and resolution of microdiversity through metagenomic sequencing of parallel consortia.</title>
        <authorList>
            <person name="Nelson W.C."/>
            <person name="Romine M.F."/>
            <person name="Lindemann S.R."/>
        </authorList>
    </citation>
    <scope>NUCLEOTIDE SEQUENCE [LARGE SCALE GENOMIC DNA]</scope>
    <source>
        <strain evidence="5">HL-109</strain>
    </source>
</reference>
<dbReference type="STRING" id="1653334.GA0071312_1838"/>
<feature type="transmembrane region" description="Helical" evidence="2">
    <location>
        <begin position="227"/>
        <end position="247"/>
    </location>
</feature>
<dbReference type="InterPro" id="IPR000160">
    <property type="entry name" value="GGDEF_dom"/>
</dbReference>
<proteinExistence type="predicted"/>
<dbReference type="Proteomes" id="UP000182800">
    <property type="component" value="Unassembled WGS sequence"/>
</dbReference>
<keyword evidence="2" id="KW-1133">Transmembrane helix</keyword>
<feature type="coiled-coil region" evidence="1">
    <location>
        <begin position="29"/>
        <end position="56"/>
    </location>
</feature>
<dbReference type="PROSITE" id="PS50887">
    <property type="entry name" value="GGDEF"/>
    <property type="match status" value="1"/>
</dbReference>
<dbReference type="Proteomes" id="UP000050497">
    <property type="component" value="Unassembled WGS sequence"/>
</dbReference>
<dbReference type="CDD" id="cd01949">
    <property type="entry name" value="GGDEF"/>
    <property type="match status" value="1"/>
</dbReference>
<dbReference type="Pfam" id="PF00990">
    <property type="entry name" value="GGDEF"/>
    <property type="match status" value="1"/>
</dbReference>
<dbReference type="PROSITE" id="PS50883">
    <property type="entry name" value="EAL"/>
    <property type="match status" value="1"/>
</dbReference>
<dbReference type="Pfam" id="PF00563">
    <property type="entry name" value="EAL"/>
    <property type="match status" value="1"/>
</dbReference>
<keyword evidence="2" id="KW-0472">Membrane</keyword>
<reference evidence="6 8" key="2">
    <citation type="submission" date="2016-08" db="EMBL/GenBank/DDBJ databases">
        <authorList>
            <person name="Varghese N."/>
            <person name="Submissions Spin"/>
        </authorList>
    </citation>
    <scope>NUCLEOTIDE SEQUENCE [LARGE SCALE GENOMIC DNA]</scope>
    <source>
        <strain evidence="6 8">HL-109</strain>
    </source>
</reference>
<dbReference type="NCBIfam" id="TIGR00254">
    <property type="entry name" value="GGDEF"/>
    <property type="match status" value="1"/>
</dbReference>
<keyword evidence="8" id="KW-1185">Reference proteome</keyword>
<dbReference type="InterPro" id="IPR035919">
    <property type="entry name" value="EAL_sf"/>
</dbReference>
<protein>
    <submittedName>
        <fullName evidence="6">Diguanylate cyclase (GGDEF) domain-containing protein</fullName>
    </submittedName>
    <submittedName>
        <fullName evidence="5">Putative signal transduction protein containing a membrane domain, an EAL and a GGDEF domain-COG5</fullName>
    </submittedName>
</protein>
<evidence type="ECO:0000313" key="7">
    <source>
        <dbReference type="Proteomes" id="UP000050497"/>
    </source>
</evidence>
<feature type="domain" description="GGDEF" evidence="4">
    <location>
        <begin position="303"/>
        <end position="436"/>
    </location>
</feature>
<dbReference type="SUPFAM" id="SSF141868">
    <property type="entry name" value="EAL domain-like"/>
    <property type="match status" value="1"/>
</dbReference>
<dbReference type="PATRIC" id="fig|1653334.4.peg.739"/>
<comment type="caution">
    <text evidence="5">The sequence shown here is derived from an EMBL/GenBank/DDBJ whole genome shotgun (WGS) entry which is preliminary data.</text>
</comment>
<dbReference type="SUPFAM" id="SSF55073">
    <property type="entry name" value="Nucleotide cyclase"/>
    <property type="match status" value="1"/>
</dbReference>
<dbReference type="AlphaFoldDB" id="A0A0N8KDT1"/>
<name>A0A0N8KDT1_9HYPH</name>